<evidence type="ECO:0000256" key="6">
    <source>
        <dbReference type="ARBA" id="ARBA00022592"/>
    </source>
</evidence>
<feature type="transmembrane region" description="Helical" evidence="10">
    <location>
        <begin position="198"/>
        <end position="221"/>
    </location>
</feature>
<evidence type="ECO:0000256" key="1">
    <source>
        <dbReference type="ARBA" id="ARBA00004651"/>
    </source>
</evidence>
<dbReference type="Proteomes" id="UP000295496">
    <property type="component" value="Unassembled WGS sequence"/>
</dbReference>
<keyword evidence="5 10" id="KW-1003">Cell membrane</keyword>
<comment type="caution">
    <text evidence="12">The sequence shown here is derived from an EMBL/GenBank/DDBJ whole genome shotgun (WGS) entry which is preliminary data.</text>
</comment>
<feature type="transmembrane region" description="Helical" evidence="10">
    <location>
        <begin position="66"/>
        <end position="91"/>
    </location>
</feature>
<evidence type="ECO:0000256" key="8">
    <source>
        <dbReference type="ARBA" id="ARBA00022989"/>
    </source>
</evidence>
<keyword evidence="4" id="KW-0813">Transport</keyword>
<dbReference type="RefSeq" id="WP_165867195.1">
    <property type="nucleotide sequence ID" value="NZ_CP170642.1"/>
</dbReference>
<feature type="domain" description="ABC transmembrane type-1" evidence="11">
    <location>
        <begin position="71"/>
        <end position="274"/>
    </location>
</feature>
<dbReference type="GO" id="GO:0005886">
    <property type="term" value="C:plasma membrane"/>
    <property type="evidence" value="ECO:0007669"/>
    <property type="project" value="UniProtKB-SubCell"/>
</dbReference>
<keyword evidence="7 10" id="KW-0812">Transmembrane</keyword>
<dbReference type="NCBIfam" id="TIGR00974">
    <property type="entry name" value="3a0107s02c"/>
    <property type="match status" value="1"/>
</dbReference>
<feature type="transmembrane region" description="Helical" evidence="10">
    <location>
        <begin position="139"/>
        <end position="157"/>
    </location>
</feature>
<dbReference type="InterPro" id="IPR035906">
    <property type="entry name" value="MetI-like_sf"/>
</dbReference>
<evidence type="ECO:0000256" key="3">
    <source>
        <dbReference type="ARBA" id="ARBA00016864"/>
    </source>
</evidence>
<dbReference type="PROSITE" id="PS50928">
    <property type="entry name" value="ABC_TM1"/>
    <property type="match status" value="1"/>
</dbReference>
<dbReference type="GO" id="GO:0035435">
    <property type="term" value="P:phosphate ion transmembrane transport"/>
    <property type="evidence" value="ECO:0007669"/>
    <property type="project" value="InterPro"/>
</dbReference>
<evidence type="ECO:0000256" key="2">
    <source>
        <dbReference type="ARBA" id="ARBA00007069"/>
    </source>
</evidence>
<gene>
    <name evidence="12" type="ORF">EV692_0525</name>
</gene>
<name>A0A4R1L3E5_9PAST</name>
<dbReference type="PANTHER" id="PTHR42922">
    <property type="entry name" value="PHOSPHATE TRANSPORT SYSTEM PERMEASE PROTEIN PSTA"/>
    <property type="match status" value="1"/>
</dbReference>
<feature type="transmembrane region" description="Helical" evidence="10">
    <location>
        <begin position="255"/>
        <end position="278"/>
    </location>
</feature>
<proteinExistence type="inferred from homology"/>
<keyword evidence="9 10" id="KW-0472">Membrane</keyword>
<evidence type="ECO:0000313" key="13">
    <source>
        <dbReference type="Proteomes" id="UP000295496"/>
    </source>
</evidence>
<organism evidence="12 13">
    <name type="scientific">Lonepinella koalarum</name>
    <dbReference type="NCBI Taxonomy" id="53417"/>
    <lineage>
        <taxon>Bacteria</taxon>
        <taxon>Pseudomonadati</taxon>
        <taxon>Pseudomonadota</taxon>
        <taxon>Gammaproteobacteria</taxon>
        <taxon>Pasteurellales</taxon>
        <taxon>Pasteurellaceae</taxon>
        <taxon>Lonepinella</taxon>
    </lineage>
</organism>
<dbReference type="SUPFAM" id="SSF161098">
    <property type="entry name" value="MetI-like"/>
    <property type="match status" value="1"/>
</dbReference>
<keyword evidence="13" id="KW-1185">Reference proteome</keyword>
<dbReference type="GO" id="GO:0005315">
    <property type="term" value="F:phosphate transmembrane transporter activity"/>
    <property type="evidence" value="ECO:0007669"/>
    <property type="project" value="InterPro"/>
</dbReference>
<comment type="subcellular location">
    <subcellularLocation>
        <location evidence="10">Cell inner membrane</location>
        <topology evidence="10">Multi-pass membrane protein</topology>
    </subcellularLocation>
    <subcellularLocation>
        <location evidence="1">Cell membrane</location>
        <topology evidence="1">Multi-pass membrane protein</topology>
    </subcellularLocation>
</comment>
<dbReference type="CDD" id="cd06261">
    <property type="entry name" value="TM_PBP2"/>
    <property type="match status" value="1"/>
</dbReference>
<protein>
    <recommendedName>
        <fullName evidence="3 10">Phosphate transport system permease protein PstA</fullName>
    </recommendedName>
</protein>
<feature type="transmembrane region" description="Helical" evidence="10">
    <location>
        <begin position="111"/>
        <end position="133"/>
    </location>
</feature>
<keyword evidence="8 10" id="KW-1133">Transmembrane helix</keyword>
<evidence type="ECO:0000256" key="7">
    <source>
        <dbReference type="ARBA" id="ARBA00022692"/>
    </source>
</evidence>
<evidence type="ECO:0000256" key="4">
    <source>
        <dbReference type="ARBA" id="ARBA00022448"/>
    </source>
</evidence>
<evidence type="ECO:0000256" key="9">
    <source>
        <dbReference type="ARBA" id="ARBA00023136"/>
    </source>
</evidence>
<dbReference type="Gene3D" id="1.10.3720.10">
    <property type="entry name" value="MetI-like"/>
    <property type="match status" value="1"/>
</dbReference>
<dbReference type="Pfam" id="PF00528">
    <property type="entry name" value="BPD_transp_1"/>
    <property type="match status" value="1"/>
</dbReference>
<feature type="transmembrane region" description="Helical" evidence="10">
    <location>
        <begin position="20"/>
        <end position="46"/>
    </location>
</feature>
<dbReference type="EMBL" id="SMGJ01000001">
    <property type="protein sequence ID" value="TCK71453.1"/>
    <property type="molecule type" value="Genomic_DNA"/>
</dbReference>
<keyword evidence="6" id="KW-0592">Phosphate transport</keyword>
<reference evidence="12 13" key="1">
    <citation type="submission" date="2019-03" db="EMBL/GenBank/DDBJ databases">
        <title>Genomic Encyclopedia of Type Strains, Phase IV (KMG-IV): sequencing the most valuable type-strain genomes for metagenomic binning, comparative biology and taxonomic classification.</title>
        <authorList>
            <person name="Goeker M."/>
        </authorList>
    </citation>
    <scope>NUCLEOTIDE SEQUENCE [LARGE SCALE GENOMIC DNA]</scope>
    <source>
        <strain evidence="12 13">DSM 10053</strain>
    </source>
</reference>
<dbReference type="InterPro" id="IPR051408">
    <property type="entry name" value="Phosphate_transprt_permease"/>
</dbReference>
<dbReference type="InterPro" id="IPR005672">
    <property type="entry name" value="Phosphate_PstA"/>
</dbReference>
<evidence type="ECO:0000256" key="5">
    <source>
        <dbReference type="ARBA" id="ARBA00022475"/>
    </source>
</evidence>
<comment type="similarity">
    <text evidence="2 10">Belongs to the binding-protein-dependent transport system permease family. CysTW subfamily.</text>
</comment>
<evidence type="ECO:0000259" key="11">
    <source>
        <dbReference type="PROSITE" id="PS50928"/>
    </source>
</evidence>
<dbReference type="PANTHER" id="PTHR42922:SF1">
    <property type="entry name" value="PHOSPHATE TRANSPORT SYSTEM PERMEASE PROTEIN PSTA"/>
    <property type="match status" value="1"/>
</dbReference>
<sequence>MNNLQQSRFYWRKSLNALMLSLSTIAVVFGVFWLGWILATLIYHGIPALSLDLFTANTPAPAQKGGLANAILGSGLILFFAVIIGVPVGLLAGTYLAEYGQGGKFAAGLRFLNDILLSAPSIIIGLFIYAIYVANVNHYSGWAGAFALAVILIPIVIRTTDNMLSLVPNHLREAAIALGCPRWYVIVMICYRCAKSGILTGILLAIARIAGETAPLLFTALSNQFTSWNMNEPMANLPVVIYQYAASPFQDWKQLAWAGATLIAVFVLSINILVRLYCRKK</sequence>
<dbReference type="AlphaFoldDB" id="A0A4R1L3E5"/>
<evidence type="ECO:0000256" key="10">
    <source>
        <dbReference type="RuleBase" id="RU363043"/>
    </source>
</evidence>
<accession>A0A4R1L3E5</accession>
<evidence type="ECO:0000313" key="12">
    <source>
        <dbReference type="EMBL" id="TCK71453.1"/>
    </source>
</evidence>
<dbReference type="InterPro" id="IPR000515">
    <property type="entry name" value="MetI-like"/>
</dbReference>